<feature type="compositionally biased region" description="Basic and acidic residues" evidence="5">
    <location>
        <begin position="1"/>
        <end position="17"/>
    </location>
</feature>
<feature type="domain" description="FAM234A/B beta-propeller" evidence="7">
    <location>
        <begin position="78"/>
        <end position="542"/>
    </location>
</feature>
<evidence type="ECO:0000256" key="2">
    <source>
        <dbReference type="ARBA" id="ARBA00022692"/>
    </source>
</evidence>
<evidence type="ECO:0000313" key="8">
    <source>
        <dbReference type="EMBL" id="KAG7496525.1"/>
    </source>
</evidence>
<feature type="region of interest" description="Disordered" evidence="5">
    <location>
        <begin position="1"/>
        <end position="24"/>
    </location>
</feature>
<dbReference type="GO" id="GO:0016020">
    <property type="term" value="C:membrane"/>
    <property type="evidence" value="ECO:0007669"/>
    <property type="project" value="UniProtKB-SubCell"/>
</dbReference>
<comment type="caution">
    <text evidence="8">The sequence shown here is derived from an EMBL/GenBank/DDBJ whole genome shotgun (WGS) entry which is preliminary data.</text>
</comment>
<gene>
    <name evidence="8" type="ORF">JOB18_020728</name>
</gene>
<dbReference type="PANTHER" id="PTHR21419">
    <property type="match status" value="1"/>
</dbReference>
<keyword evidence="2 6" id="KW-0812">Transmembrane</keyword>
<evidence type="ECO:0000259" key="7">
    <source>
        <dbReference type="Pfam" id="PF23727"/>
    </source>
</evidence>
<dbReference type="Pfam" id="PF23727">
    <property type="entry name" value="Beta-prop_FAM234A_B"/>
    <property type="match status" value="1"/>
</dbReference>
<reference evidence="8 9" key="1">
    <citation type="journal article" date="2021" name="Sci. Rep.">
        <title>Chromosome anchoring in Senegalese sole (Solea senegalensis) reveals sex-associated markers and genome rearrangements in flatfish.</title>
        <authorList>
            <person name="Guerrero-Cozar I."/>
            <person name="Gomez-Garrido J."/>
            <person name="Berbel C."/>
            <person name="Martinez-Blanch J.F."/>
            <person name="Alioto T."/>
            <person name="Claros M.G."/>
            <person name="Gagnaire P.A."/>
            <person name="Manchado M."/>
        </authorList>
    </citation>
    <scope>NUCLEOTIDE SEQUENCE [LARGE SCALE GENOMIC DNA]</scope>
    <source>
        <strain evidence="8">Sse05_10M</strain>
    </source>
</reference>
<comment type="subcellular location">
    <subcellularLocation>
        <location evidence="1">Membrane</location>
        <topology evidence="1">Single-pass membrane protein</topology>
    </subcellularLocation>
</comment>
<keyword evidence="4 6" id="KW-0472">Membrane</keyword>
<evidence type="ECO:0000256" key="5">
    <source>
        <dbReference type="SAM" id="MobiDB-lite"/>
    </source>
</evidence>
<dbReference type="PANTHER" id="PTHR21419:SF7">
    <property type="entry name" value="PROTEIN FAM234A"/>
    <property type="match status" value="1"/>
</dbReference>
<keyword evidence="3 6" id="KW-1133">Transmembrane helix</keyword>
<evidence type="ECO:0000256" key="6">
    <source>
        <dbReference type="SAM" id="Phobius"/>
    </source>
</evidence>
<dbReference type="Proteomes" id="UP000693946">
    <property type="component" value="Linkage Group LG3"/>
</dbReference>
<sequence length="544" mass="59565">MDTTDHVTEGDPLKTGEEGAESGTELKKTNWKEKLGVTKLTHWRTGIFFFSLFLCLTIVFAFSFVLPCPVRPQYLISWNRSFPDAATYDFLAIEDTSADKVLDVVFALKTTEATVNNTCDKAGLPSPCVFVMAVDGTDGKTLWERGLHPEFHWAQCGLQGDTGRSWDCLLSHSDTITAVLKHNGDIKWQQPQPAGLHTTVPVLSVPDLDGDKVGDVALVASDKTQTKLAFLSGETGVQIGSTVTLDSTETQKHLLHRTAQGSYYVLLQQDSGLYGLALWRIAAQAQAGMERNLKTDKDWEKSASAVSGLVPIYTSDPVRQVLRTQETSDRSNLLLVTANVVTLIDGKTLQQLWRFNTSSVLSEPSFGHFNKDGVLDVMVEEDVGNHTKKIVILDGTSGAALWELHLLAAPNSPRPASIHTTNFVSIFVFFGVVLSETNSTVPLIGDRRSYMLHPLYSQVLLESANVVDHVVAYKATLLERGRHAAYFSLTGPAAEGDGDTVVLSKRKLKQDVPDSRVVPVVSGGSSEADDVIKEAFNRLRFSDE</sequence>
<accession>A0AAV6QV25</accession>
<evidence type="ECO:0000256" key="1">
    <source>
        <dbReference type="ARBA" id="ARBA00004167"/>
    </source>
</evidence>
<dbReference type="AlphaFoldDB" id="A0AAV6QV25"/>
<dbReference type="InterPro" id="IPR055409">
    <property type="entry name" value="Beta-prop_FAM234A_B"/>
</dbReference>
<name>A0AAV6QV25_SOLSE</name>
<evidence type="ECO:0000256" key="4">
    <source>
        <dbReference type="ARBA" id="ARBA00023136"/>
    </source>
</evidence>
<evidence type="ECO:0000256" key="3">
    <source>
        <dbReference type="ARBA" id="ARBA00022989"/>
    </source>
</evidence>
<evidence type="ECO:0000313" key="9">
    <source>
        <dbReference type="Proteomes" id="UP000693946"/>
    </source>
</evidence>
<keyword evidence="9" id="KW-1185">Reference proteome</keyword>
<dbReference type="InterPro" id="IPR045232">
    <property type="entry name" value="FAM234"/>
</dbReference>
<protein>
    <submittedName>
        <fullName evidence="8">FAM234A protein</fullName>
    </submittedName>
</protein>
<feature type="transmembrane region" description="Helical" evidence="6">
    <location>
        <begin position="47"/>
        <end position="66"/>
    </location>
</feature>
<dbReference type="EMBL" id="JAGKHQ010000015">
    <property type="protein sequence ID" value="KAG7496525.1"/>
    <property type="molecule type" value="Genomic_DNA"/>
</dbReference>
<proteinExistence type="predicted"/>
<organism evidence="8 9">
    <name type="scientific">Solea senegalensis</name>
    <name type="common">Senegalese sole</name>
    <dbReference type="NCBI Taxonomy" id="28829"/>
    <lineage>
        <taxon>Eukaryota</taxon>
        <taxon>Metazoa</taxon>
        <taxon>Chordata</taxon>
        <taxon>Craniata</taxon>
        <taxon>Vertebrata</taxon>
        <taxon>Euteleostomi</taxon>
        <taxon>Actinopterygii</taxon>
        <taxon>Neopterygii</taxon>
        <taxon>Teleostei</taxon>
        <taxon>Neoteleostei</taxon>
        <taxon>Acanthomorphata</taxon>
        <taxon>Carangaria</taxon>
        <taxon>Pleuronectiformes</taxon>
        <taxon>Pleuronectoidei</taxon>
        <taxon>Soleidae</taxon>
        <taxon>Solea</taxon>
    </lineage>
</organism>